<dbReference type="Proteomes" id="UP000659061">
    <property type="component" value="Unassembled WGS sequence"/>
</dbReference>
<feature type="domain" description="Pyruvate carboxyltransferase" evidence="4">
    <location>
        <begin position="7"/>
        <end position="273"/>
    </location>
</feature>
<comment type="similarity">
    <text evidence="1">Belongs to the HMG-CoA lyase family.</text>
</comment>
<evidence type="ECO:0000256" key="3">
    <source>
        <dbReference type="ARBA" id="ARBA00023239"/>
    </source>
</evidence>
<evidence type="ECO:0000313" key="8">
    <source>
        <dbReference type="Proteomes" id="UP000587211"/>
    </source>
</evidence>
<sequence>MTAERSVRLKDIAPRLTFQAYQAPTEHKVELIDRLTAAGLPAIEATSFVRPDLVPGLADAAEVMARVRRPAGVRFECCIGNERGLRDAIEAGMDGAWFLLSADDDFARNNIGRTPEDSLELLAHLREVAEGSGTTVGTYVIFAWGGPSEPARGAETFAPIGRRLREIGVDDWILADSAGYAAPKQMRNLVEGAVELNDLGRLTVQVHDARGMGLANVVELINLGVRNIDVSLGGSGGHPAMPDTPGGGICTEDVVQMLDLLGVDSGVDLDAVIAASNWLADEVGAPTLGFVRKIGSVPSHQPSDEVSAFNWSVRS</sequence>
<evidence type="ECO:0000313" key="9">
    <source>
        <dbReference type="Proteomes" id="UP000659061"/>
    </source>
</evidence>
<dbReference type="GO" id="GO:0016740">
    <property type="term" value="F:transferase activity"/>
    <property type="evidence" value="ECO:0007669"/>
    <property type="project" value="UniProtKB-KW"/>
</dbReference>
<evidence type="ECO:0000256" key="1">
    <source>
        <dbReference type="ARBA" id="ARBA00009405"/>
    </source>
</evidence>
<name>A0A8I0FXG0_9ACTN</name>
<keyword evidence="8" id="KW-1185">Reference proteome</keyword>
<dbReference type="PROSITE" id="PS50991">
    <property type="entry name" value="PYR_CT"/>
    <property type="match status" value="1"/>
</dbReference>
<proteinExistence type="inferred from homology"/>
<dbReference type="Proteomes" id="UP000587211">
    <property type="component" value="Unassembled WGS sequence"/>
</dbReference>
<evidence type="ECO:0000313" key="5">
    <source>
        <dbReference type="EMBL" id="MBD1270745.1"/>
    </source>
</evidence>
<dbReference type="PANTHER" id="PTHR42738">
    <property type="entry name" value="HYDROXYMETHYLGLUTARYL-COA LYASE"/>
    <property type="match status" value="1"/>
</dbReference>
<reference evidence="5" key="2">
    <citation type="submission" date="2020-09" db="EMBL/GenBank/DDBJ databases">
        <title>Novel species in genus Aeromicrobium.</title>
        <authorList>
            <person name="Zhang G."/>
        </authorList>
    </citation>
    <scope>NUCLEOTIDE SEQUENCE</scope>
    <source>
        <strain evidence="5">SSW1-57</strain>
    </source>
</reference>
<dbReference type="EMBL" id="JACWMT010000003">
    <property type="protein sequence ID" value="MBD1271123.1"/>
    <property type="molecule type" value="Genomic_DNA"/>
</dbReference>
<dbReference type="RefSeq" id="WP_179424575.1">
    <property type="nucleotide sequence ID" value="NZ_BAAAMP010000001.1"/>
</dbReference>
<dbReference type="GO" id="GO:0006552">
    <property type="term" value="P:L-leucine catabolic process"/>
    <property type="evidence" value="ECO:0007669"/>
    <property type="project" value="TreeGrafter"/>
</dbReference>
<dbReference type="InterPro" id="IPR013785">
    <property type="entry name" value="Aldolase_TIM"/>
</dbReference>
<keyword evidence="3 7" id="KW-0456">Lyase</keyword>
<dbReference type="GO" id="GO:0004419">
    <property type="term" value="F:hydroxymethylglutaryl-CoA lyase activity"/>
    <property type="evidence" value="ECO:0007669"/>
    <property type="project" value="UniProtKB-EC"/>
</dbReference>
<dbReference type="EC" id="4.1.3.4" evidence="7"/>
<dbReference type="GO" id="GO:0046951">
    <property type="term" value="P:ketone body biosynthetic process"/>
    <property type="evidence" value="ECO:0007669"/>
    <property type="project" value="TreeGrafter"/>
</dbReference>
<evidence type="ECO:0000313" key="7">
    <source>
        <dbReference type="EMBL" id="NYI38137.1"/>
    </source>
</evidence>
<evidence type="ECO:0000259" key="4">
    <source>
        <dbReference type="PROSITE" id="PS50991"/>
    </source>
</evidence>
<dbReference type="PANTHER" id="PTHR42738:SF7">
    <property type="entry name" value="HYDROXYMETHYLGLUTARYL-COA LYASE"/>
    <property type="match status" value="1"/>
</dbReference>
<dbReference type="SUPFAM" id="SSF51569">
    <property type="entry name" value="Aldolase"/>
    <property type="match status" value="1"/>
</dbReference>
<accession>A0A8I0FXG0</accession>
<evidence type="ECO:0000313" key="6">
    <source>
        <dbReference type="EMBL" id="MBD1271123.1"/>
    </source>
</evidence>
<evidence type="ECO:0000256" key="2">
    <source>
        <dbReference type="ARBA" id="ARBA00022723"/>
    </source>
</evidence>
<dbReference type="EMBL" id="JACBZN010000001">
    <property type="protein sequence ID" value="NYI38137.1"/>
    <property type="molecule type" value="Genomic_DNA"/>
</dbReference>
<dbReference type="AlphaFoldDB" id="A0A8I0FXG0"/>
<dbReference type="GO" id="GO:0046872">
    <property type="term" value="F:metal ion binding"/>
    <property type="evidence" value="ECO:0007669"/>
    <property type="project" value="UniProtKB-KW"/>
</dbReference>
<dbReference type="InterPro" id="IPR043594">
    <property type="entry name" value="HMGL"/>
</dbReference>
<reference evidence="7 8" key="1">
    <citation type="submission" date="2020-07" db="EMBL/GenBank/DDBJ databases">
        <title>Sequencing the genomes of 1000 actinobacteria strains.</title>
        <authorList>
            <person name="Klenk H.-P."/>
        </authorList>
    </citation>
    <scope>NUCLEOTIDE SEQUENCE [LARGE SCALE GENOMIC DNA]</scope>
    <source>
        <strain evidence="7 8">DSM 19087</strain>
    </source>
</reference>
<protein>
    <submittedName>
        <fullName evidence="7">Hydroxymethylglutaryl-CoA lyase</fullName>
        <ecNumber evidence="7">4.1.3.4</ecNumber>
    </submittedName>
    <submittedName>
        <fullName evidence="5">Pyruvate carboxyltransferase</fullName>
    </submittedName>
</protein>
<keyword evidence="2" id="KW-0479">Metal-binding</keyword>
<keyword evidence="5" id="KW-0808">Transferase</keyword>
<comment type="caution">
    <text evidence="5">The sequence shown here is derived from an EMBL/GenBank/DDBJ whole genome shotgun (WGS) entry which is preliminary data.</text>
</comment>
<organism evidence="5 9">
    <name type="scientific">Aeromicrobium tamlense</name>
    <dbReference type="NCBI Taxonomy" id="375541"/>
    <lineage>
        <taxon>Bacteria</taxon>
        <taxon>Bacillati</taxon>
        <taxon>Actinomycetota</taxon>
        <taxon>Actinomycetes</taxon>
        <taxon>Propionibacteriales</taxon>
        <taxon>Nocardioidaceae</taxon>
        <taxon>Aeromicrobium</taxon>
    </lineage>
</organism>
<dbReference type="EMBL" id="JACWMT010000002">
    <property type="protein sequence ID" value="MBD1270745.1"/>
    <property type="molecule type" value="Genomic_DNA"/>
</dbReference>
<dbReference type="Gene3D" id="3.20.20.70">
    <property type="entry name" value="Aldolase class I"/>
    <property type="match status" value="1"/>
</dbReference>
<gene>
    <name evidence="7" type="ORF">BJ975_001512</name>
    <name evidence="5" type="ORF">IDH50_10925</name>
    <name evidence="6" type="ORF">IDH50_12835</name>
</gene>
<dbReference type="Pfam" id="PF00682">
    <property type="entry name" value="HMGL-like"/>
    <property type="match status" value="1"/>
</dbReference>
<keyword evidence="5" id="KW-0670">Pyruvate</keyword>
<dbReference type="InterPro" id="IPR000891">
    <property type="entry name" value="PYR_CT"/>
</dbReference>